<dbReference type="EMBL" id="DVGY01000007">
    <property type="protein sequence ID" value="HIR40251.1"/>
    <property type="molecule type" value="Genomic_DNA"/>
</dbReference>
<keyword evidence="1" id="KW-0472">Membrane</keyword>
<proteinExistence type="predicted"/>
<evidence type="ECO:0000313" key="3">
    <source>
        <dbReference type="Proteomes" id="UP000886749"/>
    </source>
</evidence>
<reference evidence="2" key="2">
    <citation type="journal article" date="2021" name="PeerJ">
        <title>Extensive microbial diversity within the chicken gut microbiome revealed by metagenomics and culture.</title>
        <authorList>
            <person name="Gilroy R."/>
            <person name="Ravi A."/>
            <person name="Getino M."/>
            <person name="Pursley I."/>
            <person name="Horton D.L."/>
            <person name="Alikhan N.F."/>
            <person name="Baker D."/>
            <person name="Gharbi K."/>
            <person name="Hall N."/>
            <person name="Watson M."/>
            <person name="Adriaenssens E.M."/>
            <person name="Foster-Nyarko E."/>
            <person name="Jarju S."/>
            <person name="Secka A."/>
            <person name="Antonio M."/>
            <person name="Oren A."/>
            <person name="Chaudhuri R.R."/>
            <person name="La Ragione R."/>
            <person name="Hildebrand F."/>
            <person name="Pallen M.J."/>
        </authorList>
    </citation>
    <scope>NUCLEOTIDE SEQUENCE</scope>
    <source>
        <strain evidence="2">CHK184-25365</strain>
    </source>
</reference>
<keyword evidence="1" id="KW-1133">Transmembrane helix</keyword>
<evidence type="ECO:0000256" key="1">
    <source>
        <dbReference type="SAM" id="Phobius"/>
    </source>
</evidence>
<keyword evidence="1" id="KW-0812">Transmembrane</keyword>
<gene>
    <name evidence="2" type="ORF">IAB36_00265</name>
</gene>
<reference evidence="2" key="1">
    <citation type="submission" date="2020-10" db="EMBL/GenBank/DDBJ databases">
        <authorList>
            <person name="Gilroy R."/>
        </authorList>
    </citation>
    <scope>NUCLEOTIDE SEQUENCE</scope>
    <source>
        <strain evidence="2">CHK184-25365</strain>
    </source>
</reference>
<evidence type="ECO:0000313" key="2">
    <source>
        <dbReference type="EMBL" id="HIR40251.1"/>
    </source>
</evidence>
<name>A0A9D1AIA6_9FIRM</name>
<organism evidence="2 3">
    <name type="scientific">Candidatus Egerieicola pullicola</name>
    <dbReference type="NCBI Taxonomy" id="2840775"/>
    <lineage>
        <taxon>Bacteria</taxon>
        <taxon>Bacillati</taxon>
        <taxon>Bacillota</taxon>
        <taxon>Clostridia</taxon>
        <taxon>Eubacteriales</taxon>
        <taxon>Oscillospiraceae</taxon>
        <taxon>Oscillospiraceae incertae sedis</taxon>
        <taxon>Candidatus Egerieicola</taxon>
    </lineage>
</organism>
<feature type="transmembrane region" description="Helical" evidence="1">
    <location>
        <begin position="21"/>
        <end position="43"/>
    </location>
</feature>
<accession>A0A9D1AIA6</accession>
<comment type="caution">
    <text evidence="2">The sequence shown here is derived from an EMBL/GenBank/DDBJ whole genome shotgun (WGS) entry which is preliminary data.</text>
</comment>
<dbReference type="Proteomes" id="UP000886749">
    <property type="component" value="Unassembled WGS sequence"/>
</dbReference>
<protein>
    <submittedName>
        <fullName evidence="2">Uncharacterized protein</fullName>
    </submittedName>
</protein>
<sequence>MDIFHEQLVKHHRTAADYLKIVGIIVGALVLFILLVVFVPFLMGSAVGMISTICLLAGVGVLFGAYYLIVNTGVEYEYILTNNDLDIDKIIGKRKRRRLLTVKVNTFEDFGVYRPEDHQERGYTSTVLCCGISPGAGDPYFAVFEHASFGKTLLIFNPDEKIVEGLKKNIKPWILSKSKQ</sequence>
<dbReference type="AlphaFoldDB" id="A0A9D1AIA6"/>
<feature type="transmembrane region" description="Helical" evidence="1">
    <location>
        <begin position="49"/>
        <end position="69"/>
    </location>
</feature>